<accession>A0AA38H6P7</accession>
<sequence length="365" mass="39993">MSTAQDPSAPDASSTIPGYSFQITGNSYLGNLTTVATFNIKDSDCRLEVRTVVPRRTSHNAIKGYCHRTWQEAVPRVKKWLDGQISSSDGDIAGLKIAAEHLPTDGLSRLEFELDNHPPTHQGTSNGHAPTGAEIALRAMPGRWRNYKLFAHDDSPSTTTVQQLRACQFARDFAAINTPNSQIVMKITAGRQASGEAATAFLDLMPMTGEAMTEDRQKGTMSCVLKNEDEACFVLWEESKGWSEITLKTAPSLKLFVRGDCQDAKAALGKGEDATVDVSRLHIEVPFSAEDWENLRKHPRSPHTIDVPEDTLAWLRELGLPRGVGLSEELEELTVFPAKPEGFVDLNGSNSSSAQLEVNFKSLVL</sequence>
<evidence type="ECO:0000313" key="1">
    <source>
        <dbReference type="EMBL" id="KAI9635108.1"/>
    </source>
</evidence>
<dbReference type="GeneID" id="77727744"/>
<name>A0AA38H6P7_9TREE</name>
<evidence type="ECO:0000313" key="2">
    <source>
        <dbReference type="Proteomes" id="UP001164286"/>
    </source>
</evidence>
<keyword evidence="2" id="KW-1185">Reference proteome</keyword>
<dbReference type="AlphaFoldDB" id="A0AA38H6P7"/>
<dbReference type="RefSeq" id="XP_052944885.1">
    <property type="nucleotide sequence ID" value="XM_053088539.1"/>
</dbReference>
<proteinExistence type="predicted"/>
<protein>
    <submittedName>
        <fullName evidence="1">Uncharacterized protein</fullName>
    </submittedName>
</protein>
<reference evidence="1" key="1">
    <citation type="journal article" date="2022" name="G3 (Bethesda)">
        <title>High quality genome of the basidiomycete yeast Dioszegia hungarica PDD-24b-2 isolated from cloud water.</title>
        <authorList>
            <person name="Jarrige D."/>
            <person name="Haridas S."/>
            <person name="Bleykasten-Grosshans C."/>
            <person name="Joly M."/>
            <person name="Nadalig T."/>
            <person name="Sancelme M."/>
            <person name="Vuilleumier S."/>
            <person name="Grigoriev I.V."/>
            <person name="Amato P."/>
            <person name="Bringel F."/>
        </authorList>
    </citation>
    <scope>NUCLEOTIDE SEQUENCE</scope>
    <source>
        <strain evidence="1">PDD-24b-2</strain>
    </source>
</reference>
<comment type="caution">
    <text evidence="1">The sequence shown here is derived from an EMBL/GenBank/DDBJ whole genome shotgun (WGS) entry which is preliminary data.</text>
</comment>
<organism evidence="1 2">
    <name type="scientific">Dioszegia hungarica</name>
    <dbReference type="NCBI Taxonomy" id="4972"/>
    <lineage>
        <taxon>Eukaryota</taxon>
        <taxon>Fungi</taxon>
        <taxon>Dikarya</taxon>
        <taxon>Basidiomycota</taxon>
        <taxon>Agaricomycotina</taxon>
        <taxon>Tremellomycetes</taxon>
        <taxon>Tremellales</taxon>
        <taxon>Bulleribasidiaceae</taxon>
        <taxon>Dioszegia</taxon>
    </lineage>
</organism>
<gene>
    <name evidence="1" type="ORF">MKK02DRAFT_32608</name>
</gene>
<dbReference type="Proteomes" id="UP001164286">
    <property type="component" value="Unassembled WGS sequence"/>
</dbReference>
<dbReference type="EMBL" id="JAKWFO010000005">
    <property type="protein sequence ID" value="KAI9635108.1"/>
    <property type="molecule type" value="Genomic_DNA"/>
</dbReference>